<evidence type="ECO:0000256" key="2">
    <source>
        <dbReference type="ARBA" id="ARBA00004496"/>
    </source>
</evidence>
<keyword evidence="14" id="KW-1185">Reference proteome</keyword>
<dbReference type="InterPro" id="IPR002410">
    <property type="entry name" value="Peptidase_S33"/>
</dbReference>
<evidence type="ECO:0000256" key="5">
    <source>
        <dbReference type="ARBA" id="ARBA00021843"/>
    </source>
</evidence>
<reference evidence="14" key="1">
    <citation type="journal article" date="2019" name="Int. J. Syst. Evol. Microbiol.">
        <title>The Global Catalogue of Microorganisms (GCM) 10K type strain sequencing project: providing services to taxonomists for standard genome sequencing and annotation.</title>
        <authorList>
            <consortium name="The Broad Institute Genomics Platform"/>
            <consortium name="The Broad Institute Genome Sequencing Center for Infectious Disease"/>
            <person name="Wu L."/>
            <person name="Ma J."/>
        </authorList>
    </citation>
    <scope>NUCLEOTIDE SEQUENCE [LARGE SCALE GENOMIC DNA]</scope>
    <source>
        <strain evidence="14">CECT 7798</strain>
    </source>
</reference>
<sequence length="358" mass="40451">MITKKIKLSVLLLSVLFSSLAPAQAMENPHYTTAKSPIHEEQYIPINGIEQWVTISGNPSKPIILFIHGGPGSPITPYIDVLYKDLERDFIIVQWDQRGSGRTYGHNNPPEELSPEYLQTHPLTLQQMTDDGVALSEYLLKHLGKKKIILSGTSWGSALGVKIVSQAPQLFYAYVGHSQIVNPNFSTERYSKLYKMAEDSNDNDALKILNTIGHPPYSSAKNIGQLYRVIKKYEKANSTPAPKNWFALDPAYDNDKDNRDRENGDDYSFVNFVGDKKLGVQAMAESIDMMKDNLHFKIPVYLIQGDEDILTPKEMSTKYFNAIKAPKKEYFLLPKAAHGFNQTVVDTQYKIFRSINTN</sequence>
<dbReference type="EC" id="3.4.11.5" evidence="4"/>
<dbReference type="EMBL" id="JBHRYO010000002">
    <property type="protein sequence ID" value="MFC3756686.1"/>
    <property type="molecule type" value="Genomic_DNA"/>
</dbReference>
<comment type="caution">
    <text evidence="13">The sequence shown here is derived from an EMBL/GenBank/DDBJ whole genome shotgun (WGS) entry which is preliminary data.</text>
</comment>
<gene>
    <name evidence="13" type="ORF">ACFONJ_11960</name>
</gene>
<evidence type="ECO:0000256" key="6">
    <source>
        <dbReference type="ARBA" id="ARBA00022438"/>
    </source>
</evidence>
<evidence type="ECO:0000259" key="12">
    <source>
        <dbReference type="Pfam" id="PF00561"/>
    </source>
</evidence>
<keyword evidence="7" id="KW-0963">Cytoplasm</keyword>
<evidence type="ECO:0000256" key="1">
    <source>
        <dbReference type="ARBA" id="ARBA00001585"/>
    </source>
</evidence>
<accession>A0ABV7XUK7</accession>
<comment type="similarity">
    <text evidence="3">Belongs to the peptidase S33 family.</text>
</comment>
<evidence type="ECO:0000256" key="7">
    <source>
        <dbReference type="ARBA" id="ARBA00022490"/>
    </source>
</evidence>
<dbReference type="RefSeq" id="WP_378170147.1">
    <property type="nucleotide sequence ID" value="NZ_JBHRYO010000002.1"/>
</dbReference>
<feature type="domain" description="AB hydrolase-1" evidence="12">
    <location>
        <begin position="62"/>
        <end position="338"/>
    </location>
</feature>
<dbReference type="Pfam" id="PF00561">
    <property type="entry name" value="Abhydrolase_1"/>
    <property type="match status" value="1"/>
</dbReference>
<keyword evidence="8" id="KW-0645">Protease</keyword>
<evidence type="ECO:0000256" key="3">
    <source>
        <dbReference type="ARBA" id="ARBA00010088"/>
    </source>
</evidence>
<dbReference type="Gene3D" id="3.40.50.1820">
    <property type="entry name" value="alpha/beta hydrolase"/>
    <property type="match status" value="1"/>
</dbReference>
<evidence type="ECO:0000256" key="4">
    <source>
        <dbReference type="ARBA" id="ARBA00012568"/>
    </source>
</evidence>
<evidence type="ECO:0000313" key="13">
    <source>
        <dbReference type="EMBL" id="MFC3756686.1"/>
    </source>
</evidence>
<feature type="signal peptide" evidence="11">
    <location>
        <begin position="1"/>
        <end position="23"/>
    </location>
</feature>
<evidence type="ECO:0000256" key="10">
    <source>
        <dbReference type="ARBA" id="ARBA00029605"/>
    </source>
</evidence>
<dbReference type="PANTHER" id="PTHR43722:SF1">
    <property type="entry name" value="PROLINE IMINOPEPTIDASE"/>
    <property type="match status" value="1"/>
</dbReference>
<evidence type="ECO:0000256" key="9">
    <source>
        <dbReference type="ARBA" id="ARBA00022801"/>
    </source>
</evidence>
<feature type="chain" id="PRO_5046320219" description="Proline iminopeptidase" evidence="11">
    <location>
        <begin position="24"/>
        <end position="358"/>
    </location>
</feature>
<dbReference type="PANTHER" id="PTHR43722">
    <property type="entry name" value="PROLINE IMINOPEPTIDASE"/>
    <property type="match status" value="1"/>
</dbReference>
<name>A0ABV7XUK7_9FLAO</name>
<organism evidence="13 14">
    <name type="scientific">Chryseobacterium tructae</name>
    <dbReference type="NCBI Taxonomy" id="1037380"/>
    <lineage>
        <taxon>Bacteria</taxon>
        <taxon>Pseudomonadati</taxon>
        <taxon>Bacteroidota</taxon>
        <taxon>Flavobacteriia</taxon>
        <taxon>Flavobacteriales</taxon>
        <taxon>Weeksellaceae</taxon>
        <taxon>Chryseobacterium group</taxon>
        <taxon>Chryseobacterium</taxon>
    </lineage>
</organism>
<proteinExistence type="inferred from homology"/>
<dbReference type="InterPro" id="IPR005944">
    <property type="entry name" value="Pro_iminopeptidase"/>
</dbReference>
<evidence type="ECO:0000256" key="11">
    <source>
        <dbReference type="SAM" id="SignalP"/>
    </source>
</evidence>
<dbReference type="PRINTS" id="PR00793">
    <property type="entry name" value="PROAMNOPTASE"/>
</dbReference>
<evidence type="ECO:0000256" key="8">
    <source>
        <dbReference type="ARBA" id="ARBA00022670"/>
    </source>
</evidence>
<keyword evidence="11" id="KW-0732">Signal</keyword>
<dbReference type="InterPro" id="IPR000073">
    <property type="entry name" value="AB_hydrolase_1"/>
</dbReference>
<dbReference type="GO" id="GO:0016787">
    <property type="term" value="F:hydrolase activity"/>
    <property type="evidence" value="ECO:0007669"/>
    <property type="project" value="UniProtKB-KW"/>
</dbReference>
<protein>
    <recommendedName>
        <fullName evidence="5">Proline iminopeptidase</fullName>
        <ecNumber evidence="4">3.4.11.5</ecNumber>
    </recommendedName>
    <alternativeName>
        <fullName evidence="10">Prolyl aminopeptidase</fullName>
    </alternativeName>
</protein>
<comment type="subcellular location">
    <subcellularLocation>
        <location evidence="2">Cytoplasm</location>
    </subcellularLocation>
</comment>
<dbReference type="SUPFAM" id="SSF53474">
    <property type="entry name" value="alpha/beta-Hydrolases"/>
    <property type="match status" value="1"/>
</dbReference>
<evidence type="ECO:0000313" key="14">
    <source>
        <dbReference type="Proteomes" id="UP001595735"/>
    </source>
</evidence>
<keyword evidence="9 13" id="KW-0378">Hydrolase</keyword>
<keyword evidence="6" id="KW-0031">Aminopeptidase</keyword>
<comment type="catalytic activity">
    <reaction evidence="1">
        <text>Release of N-terminal proline from a peptide.</text>
        <dbReference type="EC" id="3.4.11.5"/>
    </reaction>
</comment>
<dbReference type="InterPro" id="IPR029058">
    <property type="entry name" value="AB_hydrolase_fold"/>
</dbReference>
<dbReference type="Proteomes" id="UP001595735">
    <property type="component" value="Unassembled WGS sequence"/>
</dbReference>